<dbReference type="Pfam" id="PF09912">
    <property type="entry name" value="DUF2141"/>
    <property type="match status" value="1"/>
</dbReference>
<dbReference type="Proteomes" id="UP000612233">
    <property type="component" value="Unassembled WGS sequence"/>
</dbReference>
<proteinExistence type="predicted"/>
<keyword evidence="2" id="KW-1185">Reference proteome</keyword>
<reference evidence="1" key="1">
    <citation type="submission" date="2020-09" db="EMBL/GenBank/DDBJ databases">
        <authorList>
            <person name="Kim M.K."/>
        </authorList>
    </citation>
    <scope>NUCLEOTIDE SEQUENCE</scope>
    <source>
        <strain evidence="1">BT664</strain>
    </source>
</reference>
<name>A0A927GKQ0_9BACT</name>
<evidence type="ECO:0000313" key="1">
    <source>
        <dbReference type="EMBL" id="MBD2769797.1"/>
    </source>
</evidence>
<accession>A0A927GKQ0</accession>
<protein>
    <submittedName>
        <fullName evidence="1">DUF2141 domain-containing protein</fullName>
    </submittedName>
</protein>
<sequence length="146" mass="16486">MLHHLLFYLLPLTDGPLFLAAPPAPTVLSIRVTGLKSDRGWCCLALYQREEGFPTMPQRAWRMQFVPIRNREAVLDLSDLPAGRYAVAAYHDENGNRRMDTNLLGLPKEGYAASNNPRPKFGPPSYEQASFYLAAAPLRLELHMVY</sequence>
<organism evidence="1 2">
    <name type="scientific">Hymenobacter montanus</name>
    <dbReference type="NCBI Taxonomy" id="2771359"/>
    <lineage>
        <taxon>Bacteria</taxon>
        <taxon>Pseudomonadati</taxon>
        <taxon>Bacteroidota</taxon>
        <taxon>Cytophagia</taxon>
        <taxon>Cytophagales</taxon>
        <taxon>Hymenobacteraceae</taxon>
        <taxon>Hymenobacter</taxon>
    </lineage>
</organism>
<comment type="caution">
    <text evidence="1">The sequence shown here is derived from an EMBL/GenBank/DDBJ whole genome shotgun (WGS) entry which is preliminary data.</text>
</comment>
<dbReference type="RefSeq" id="WP_191006606.1">
    <property type="nucleotide sequence ID" value="NZ_JACXAD010000023.1"/>
</dbReference>
<dbReference type="EMBL" id="JACXAD010000023">
    <property type="protein sequence ID" value="MBD2769797.1"/>
    <property type="molecule type" value="Genomic_DNA"/>
</dbReference>
<gene>
    <name evidence="1" type="ORF">IC235_18055</name>
</gene>
<dbReference type="InterPro" id="IPR018673">
    <property type="entry name" value="DUF2141"/>
</dbReference>
<dbReference type="AlphaFoldDB" id="A0A927GKQ0"/>
<evidence type="ECO:0000313" key="2">
    <source>
        <dbReference type="Proteomes" id="UP000612233"/>
    </source>
</evidence>